<dbReference type="PRINTS" id="PR00412">
    <property type="entry name" value="EPOXHYDRLASE"/>
</dbReference>
<dbReference type="SUPFAM" id="SSF53474">
    <property type="entry name" value="alpha/beta-Hydrolases"/>
    <property type="match status" value="1"/>
</dbReference>
<dbReference type="InterPro" id="IPR029058">
    <property type="entry name" value="AB_hydrolase_fold"/>
</dbReference>
<dbReference type="RefSeq" id="WP_188524259.1">
    <property type="nucleotide sequence ID" value="NZ_BMDG01000009.1"/>
</dbReference>
<keyword evidence="2" id="KW-0378">Hydrolase</keyword>
<reference evidence="3" key="1">
    <citation type="journal article" date="2019" name="Int. J. Syst. Evol. Microbiol.">
        <title>The Global Catalogue of Microorganisms (GCM) 10K type strain sequencing project: providing services to taxonomists for standard genome sequencing and annotation.</title>
        <authorList>
            <consortium name="The Broad Institute Genomics Platform"/>
            <consortium name="The Broad Institute Genome Sequencing Center for Infectious Disease"/>
            <person name="Wu L."/>
            <person name="Ma J."/>
        </authorList>
    </citation>
    <scope>NUCLEOTIDE SEQUENCE [LARGE SCALE GENOMIC DNA]</scope>
    <source>
        <strain evidence="3">CCM 8653</strain>
    </source>
</reference>
<dbReference type="PANTHER" id="PTHR46438:SF11">
    <property type="entry name" value="LIPASE-RELATED"/>
    <property type="match status" value="1"/>
</dbReference>
<keyword evidence="3" id="KW-1185">Reference proteome</keyword>
<dbReference type="Proteomes" id="UP000632535">
    <property type="component" value="Unassembled WGS sequence"/>
</dbReference>
<sequence>MATQQSGTLRHLRRPEGRIAFTDTGSGPLVVAVPGMGDLRSTYDDLVPELTDAGYRVVVTDLRGHGDSDTTFTAHGDDVTGADLVALVEHLDAGPAVLLGSSMGGSAAVWAAAERPDLVRGLALLAPHLREAASPAQQRVYRLLYRAAFARPWGAAAWAWLYTSMFSKGRRSPRHDQHVAAIRRSMADPAHLRSFRDLAVALDHSVVEPAVPRVQAPSLVVVGALDPDYKDAGAALADMRDALDARALLVPGVGHYPQHQAPEVVAPVVLEFLAGLPAADADGADERGPRA</sequence>
<name>A0ABQ2B970_9MICO</name>
<dbReference type="GO" id="GO:0016787">
    <property type="term" value="F:hydrolase activity"/>
    <property type="evidence" value="ECO:0007669"/>
    <property type="project" value="UniProtKB-KW"/>
</dbReference>
<evidence type="ECO:0000259" key="1">
    <source>
        <dbReference type="Pfam" id="PF12146"/>
    </source>
</evidence>
<protein>
    <submittedName>
        <fullName evidence="2">Hydrolase</fullName>
    </submittedName>
</protein>
<comment type="caution">
    <text evidence="2">The sequence shown here is derived from an EMBL/GenBank/DDBJ whole genome shotgun (WGS) entry which is preliminary data.</text>
</comment>
<dbReference type="InterPro" id="IPR000639">
    <property type="entry name" value="Epox_hydrolase-like"/>
</dbReference>
<accession>A0ABQ2B970</accession>
<dbReference type="Pfam" id="PF12146">
    <property type="entry name" value="Hydrolase_4"/>
    <property type="match status" value="1"/>
</dbReference>
<proteinExistence type="predicted"/>
<organism evidence="2 3">
    <name type="scientific">Isoptericola cucumis</name>
    <dbReference type="NCBI Taxonomy" id="1776856"/>
    <lineage>
        <taxon>Bacteria</taxon>
        <taxon>Bacillati</taxon>
        <taxon>Actinomycetota</taxon>
        <taxon>Actinomycetes</taxon>
        <taxon>Micrococcales</taxon>
        <taxon>Promicromonosporaceae</taxon>
        <taxon>Isoptericola</taxon>
    </lineage>
</organism>
<evidence type="ECO:0000313" key="2">
    <source>
        <dbReference type="EMBL" id="GGI09633.1"/>
    </source>
</evidence>
<dbReference type="InterPro" id="IPR022742">
    <property type="entry name" value="Hydrolase_4"/>
</dbReference>
<dbReference type="PANTHER" id="PTHR46438">
    <property type="entry name" value="ALPHA/BETA-HYDROLASES SUPERFAMILY PROTEIN"/>
    <property type="match status" value="1"/>
</dbReference>
<dbReference type="InterPro" id="IPR000073">
    <property type="entry name" value="AB_hydrolase_1"/>
</dbReference>
<dbReference type="PRINTS" id="PR00111">
    <property type="entry name" value="ABHYDROLASE"/>
</dbReference>
<dbReference type="Gene3D" id="3.40.50.1820">
    <property type="entry name" value="alpha/beta hydrolase"/>
    <property type="match status" value="1"/>
</dbReference>
<dbReference type="EMBL" id="BMDG01000009">
    <property type="protein sequence ID" value="GGI09633.1"/>
    <property type="molecule type" value="Genomic_DNA"/>
</dbReference>
<feature type="domain" description="Serine aminopeptidase S33" evidence="1">
    <location>
        <begin position="29"/>
        <end position="255"/>
    </location>
</feature>
<evidence type="ECO:0000313" key="3">
    <source>
        <dbReference type="Proteomes" id="UP000632535"/>
    </source>
</evidence>
<gene>
    <name evidence="2" type="ORF">GCM10007368_27160</name>
</gene>